<accession>A0A0R0CDX0</accession>
<comment type="caution">
    <text evidence="1">The sequence shown here is derived from an EMBL/GenBank/DDBJ whole genome shotgun (WGS) entry which is preliminary data.</text>
</comment>
<reference evidence="1 2" key="1">
    <citation type="submission" date="2015-05" db="EMBL/GenBank/DDBJ databases">
        <title>Genome sequencing and analysis of members of genus Stenotrophomonas.</title>
        <authorList>
            <person name="Patil P.P."/>
            <person name="Midha S."/>
            <person name="Patil P.B."/>
        </authorList>
    </citation>
    <scope>NUCLEOTIDE SEQUENCE [LARGE SCALE GENOMIC DNA]</scope>
    <source>
        <strain evidence="1 2">DSM 18941</strain>
    </source>
</reference>
<name>A0A0R0CDX0_9GAMM</name>
<sequence>MAAVEPERMANVQVRPDLPLDQLKSMFEGTLVKQLAFDDKDGHGLLLLSRSEETLKEDATEESVDRITLIAEQFIRTTPDVPWTSRWQVEQPTSCEGLDLEADYFLEQTQATDLDEDGRAELTFASHSFCGGGIDSQHLRIDVRQGDQQHFVVNGDSLVEIEGDPPFGGERRDDPNVAKASTPLRAHLDNVWTAIKHGSTY</sequence>
<dbReference type="InterPro" id="IPR058148">
    <property type="entry name" value="M949_RS01915-like_dom"/>
</dbReference>
<dbReference type="EMBL" id="LDJJ01000033">
    <property type="protein sequence ID" value="KRG67339.1"/>
    <property type="molecule type" value="Genomic_DNA"/>
</dbReference>
<gene>
    <name evidence="1" type="ORF">ABB27_10385</name>
</gene>
<keyword evidence="2" id="KW-1185">Reference proteome</keyword>
<evidence type="ECO:0000313" key="2">
    <source>
        <dbReference type="Proteomes" id="UP000051863"/>
    </source>
</evidence>
<dbReference type="PATRIC" id="fig|405446.3.peg.1567"/>
<protein>
    <submittedName>
        <fullName evidence="1">Uncharacterized protein</fullName>
    </submittedName>
</protein>
<dbReference type="AlphaFoldDB" id="A0A0R0CDX0"/>
<dbReference type="NCBIfam" id="NF046077">
    <property type="entry name" value="LPS_M949_RS01915"/>
    <property type="match status" value="1"/>
</dbReference>
<organism evidence="1 2">
    <name type="scientific">Stenotrophomonas terrae</name>
    <dbReference type="NCBI Taxonomy" id="405446"/>
    <lineage>
        <taxon>Bacteria</taxon>
        <taxon>Pseudomonadati</taxon>
        <taxon>Pseudomonadota</taxon>
        <taxon>Gammaproteobacteria</taxon>
        <taxon>Lysobacterales</taxon>
        <taxon>Lysobacteraceae</taxon>
        <taxon>Stenotrophomonas</taxon>
    </lineage>
</organism>
<dbReference type="Proteomes" id="UP000051863">
    <property type="component" value="Unassembled WGS sequence"/>
</dbReference>
<proteinExistence type="predicted"/>
<evidence type="ECO:0000313" key="1">
    <source>
        <dbReference type="EMBL" id="KRG67339.1"/>
    </source>
</evidence>